<gene>
    <name evidence="1" type="ORF">Cba03nite_52070</name>
</gene>
<dbReference type="AlphaFoldDB" id="A0A8J3JNK5"/>
<name>A0A8J3JNK5_9ACTN</name>
<proteinExistence type="predicted"/>
<dbReference type="EMBL" id="BONF01000031">
    <property type="protein sequence ID" value="GIF83858.1"/>
    <property type="molecule type" value="Genomic_DNA"/>
</dbReference>
<comment type="caution">
    <text evidence="1">The sequence shown here is derived from an EMBL/GenBank/DDBJ whole genome shotgun (WGS) entry which is preliminary data.</text>
</comment>
<keyword evidence="2" id="KW-1185">Reference proteome</keyword>
<accession>A0A8J3JNK5</accession>
<protein>
    <submittedName>
        <fullName evidence="1">Uncharacterized protein</fullName>
    </submittedName>
</protein>
<evidence type="ECO:0000313" key="2">
    <source>
        <dbReference type="Proteomes" id="UP000601223"/>
    </source>
</evidence>
<dbReference type="Proteomes" id="UP000601223">
    <property type="component" value="Unassembled WGS sequence"/>
</dbReference>
<organism evidence="1 2">
    <name type="scientific">Catellatospora bangladeshensis</name>
    <dbReference type="NCBI Taxonomy" id="310355"/>
    <lineage>
        <taxon>Bacteria</taxon>
        <taxon>Bacillati</taxon>
        <taxon>Actinomycetota</taxon>
        <taxon>Actinomycetes</taxon>
        <taxon>Micromonosporales</taxon>
        <taxon>Micromonosporaceae</taxon>
        <taxon>Catellatospora</taxon>
    </lineage>
</organism>
<evidence type="ECO:0000313" key="1">
    <source>
        <dbReference type="EMBL" id="GIF83858.1"/>
    </source>
</evidence>
<sequence length="136" mass="14296">MVIAVASLVCAGGSIAGLSAFLLSRFDAGGTTRTIRGSVAIEYGHYGNNTAGCFGRGGYDDLHVGTRVVITDATQRVVGVGEITATDERDWRCKLLFQVEGVPADSDFYSVIIANRDPLEVSAAEASKPLDLSLGR</sequence>
<reference evidence="1 2" key="1">
    <citation type="submission" date="2021-01" db="EMBL/GenBank/DDBJ databases">
        <title>Whole genome shotgun sequence of Catellatospora bangladeshensis NBRC 107357.</title>
        <authorList>
            <person name="Komaki H."/>
            <person name="Tamura T."/>
        </authorList>
    </citation>
    <scope>NUCLEOTIDE SEQUENCE [LARGE SCALE GENOMIC DNA]</scope>
    <source>
        <strain evidence="1 2">NBRC 107357</strain>
    </source>
</reference>